<proteinExistence type="predicted"/>
<dbReference type="PANTHER" id="PTHR10272">
    <property type="entry name" value="PLATELET-ACTIVATING FACTOR ACETYLHYDROLASE"/>
    <property type="match status" value="1"/>
</dbReference>
<dbReference type="EC" id="3.1.1.47" evidence="1"/>
<dbReference type="EMBL" id="CP089279">
    <property type="protein sequence ID" value="USP81298.1"/>
    <property type="molecule type" value="Genomic_DNA"/>
</dbReference>
<feature type="chain" id="PRO_5040132959" description="1-alkyl-2-acetylglycerophosphocholine esterase" evidence="5">
    <location>
        <begin position="22"/>
        <end position="385"/>
    </location>
</feature>
<dbReference type="Proteomes" id="UP001056012">
    <property type="component" value="Chromosome 6"/>
</dbReference>
<evidence type="ECO:0000256" key="3">
    <source>
        <dbReference type="ARBA" id="ARBA00022963"/>
    </source>
</evidence>
<accession>A0A9Q8ZIF0</accession>
<dbReference type="AlphaFoldDB" id="A0A9Q8ZIF0"/>
<dbReference type="GO" id="GO:0003847">
    <property type="term" value="F:1-alkyl-2-acetylglycerophosphocholine esterase activity"/>
    <property type="evidence" value="ECO:0007669"/>
    <property type="project" value="UniProtKB-EC"/>
</dbReference>
<keyword evidence="4" id="KW-0443">Lipid metabolism</keyword>
<feature type="signal peptide" evidence="5">
    <location>
        <begin position="1"/>
        <end position="21"/>
    </location>
</feature>
<keyword evidence="7" id="KW-1185">Reference proteome</keyword>
<organism evidence="6 7">
    <name type="scientific">Curvularia clavata</name>
    <dbReference type="NCBI Taxonomy" id="95742"/>
    <lineage>
        <taxon>Eukaryota</taxon>
        <taxon>Fungi</taxon>
        <taxon>Dikarya</taxon>
        <taxon>Ascomycota</taxon>
        <taxon>Pezizomycotina</taxon>
        <taxon>Dothideomycetes</taxon>
        <taxon>Pleosporomycetidae</taxon>
        <taxon>Pleosporales</taxon>
        <taxon>Pleosporineae</taxon>
        <taxon>Pleosporaceae</taxon>
        <taxon>Curvularia</taxon>
    </lineage>
</organism>
<evidence type="ECO:0000256" key="2">
    <source>
        <dbReference type="ARBA" id="ARBA00022801"/>
    </source>
</evidence>
<dbReference type="InterPro" id="IPR029058">
    <property type="entry name" value="AB_hydrolase_fold"/>
</dbReference>
<dbReference type="Pfam" id="PF03403">
    <property type="entry name" value="PAF-AH_p_II"/>
    <property type="match status" value="1"/>
</dbReference>
<dbReference type="Gene3D" id="3.40.50.1820">
    <property type="entry name" value="alpha/beta hydrolase"/>
    <property type="match status" value="1"/>
</dbReference>
<evidence type="ECO:0000313" key="7">
    <source>
        <dbReference type="Proteomes" id="UP001056012"/>
    </source>
</evidence>
<dbReference type="PANTHER" id="PTHR10272:SF14">
    <property type="entry name" value="PAF ACETYLHYDROLASE FAMILY PROTEIN"/>
    <property type="match status" value="1"/>
</dbReference>
<evidence type="ECO:0000256" key="5">
    <source>
        <dbReference type="SAM" id="SignalP"/>
    </source>
</evidence>
<dbReference type="VEuPathDB" id="FungiDB:yc1106_08572"/>
<evidence type="ECO:0000256" key="4">
    <source>
        <dbReference type="ARBA" id="ARBA00023098"/>
    </source>
</evidence>
<sequence>MYASAAALLALTLSFPSLSAASITIEHVGQANTTIGSTSLLLTDTHRRDPYINDGRSRSIMVSSFYPVLDCKNKGVVPYMPPQTAAFMDKKFSVYGLPNGTFPSLQVEVCNKPTSRDSCSTPAPPLVLFSPALGTSKYLYSVMLQSIASSGYLVISIDHPYDADIVEYPNGTIVTGVDIPDDKINQTVATRAADISFALDSLRNSQISKKLFPVHEIRQRNLKVAVLGHSLGGAAAGAATLQTPSVLGGVNLDGTMFGQVLDKGLDKPFMLIGHDNKTQATDPSWKTVWPKLRVWKREIEVRKSAHYSFSDLPAVLSALGVGSAQLPGVGDLLGTIEGKRMMQLTTAHVVAFLDLVLKSRGEKGFANAAKEFPEAVTVAQGGSRH</sequence>
<dbReference type="GO" id="GO:0016042">
    <property type="term" value="P:lipid catabolic process"/>
    <property type="evidence" value="ECO:0007669"/>
    <property type="project" value="UniProtKB-KW"/>
</dbReference>
<keyword evidence="3" id="KW-0442">Lipid degradation</keyword>
<protein>
    <recommendedName>
        <fullName evidence="1">1-alkyl-2-acetylglycerophosphocholine esterase</fullName>
        <ecNumber evidence="1">3.1.1.47</ecNumber>
    </recommendedName>
</protein>
<dbReference type="OrthoDB" id="2363873at2759"/>
<keyword evidence="2" id="KW-0378">Hydrolase</keyword>
<gene>
    <name evidence="6" type="ORF">yc1106_08572</name>
</gene>
<keyword evidence="5" id="KW-0732">Signal</keyword>
<name>A0A9Q8ZIF0_CURCL</name>
<reference evidence="6" key="1">
    <citation type="submission" date="2021-12" db="EMBL/GenBank/DDBJ databases">
        <title>Curvularia clavata genome.</title>
        <authorList>
            <person name="Cao Y."/>
        </authorList>
    </citation>
    <scope>NUCLEOTIDE SEQUENCE</scope>
    <source>
        <strain evidence="6">Yc1106</strain>
    </source>
</reference>
<evidence type="ECO:0000313" key="6">
    <source>
        <dbReference type="EMBL" id="USP81298.1"/>
    </source>
</evidence>
<evidence type="ECO:0000256" key="1">
    <source>
        <dbReference type="ARBA" id="ARBA00013201"/>
    </source>
</evidence>
<dbReference type="SUPFAM" id="SSF53474">
    <property type="entry name" value="alpha/beta-Hydrolases"/>
    <property type="match status" value="1"/>
</dbReference>